<dbReference type="InterPro" id="IPR021346">
    <property type="entry name" value="Tma16"/>
</dbReference>
<organism evidence="2 3">
    <name type="scientific">Imshaugia aleurites</name>
    <dbReference type="NCBI Taxonomy" id="172621"/>
    <lineage>
        <taxon>Eukaryota</taxon>
        <taxon>Fungi</taxon>
        <taxon>Dikarya</taxon>
        <taxon>Ascomycota</taxon>
        <taxon>Pezizomycotina</taxon>
        <taxon>Lecanoromycetes</taxon>
        <taxon>OSLEUM clade</taxon>
        <taxon>Lecanoromycetidae</taxon>
        <taxon>Lecanorales</taxon>
        <taxon>Lecanorineae</taxon>
        <taxon>Parmeliaceae</taxon>
        <taxon>Imshaugia</taxon>
    </lineage>
</organism>
<dbReference type="Pfam" id="PF11176">
    <property type="entry name" value="Tma16"/>
    <property type="match status" value="1"/>
</dbReference>
<sequence>MPKNLAKVQKKVAKKKGGSNSLHENSRDAQKLRRAGARSEKLSKLAAARAKANDYH</sequence>
<gene>
    <name evidence="2" type="ORF">IMSHALPRED_005552</name>
</gene>
<protein>
    <submittedName>
        <fullName evidence="2">Uncharacterized protein</fullName>
    </submittedName>
</protein>
<keyword evidence="3" id="KW-1185">Reference proteome</keyword>
<name>A0A8H3EKJ4_9LECA</name>
<dbReference type="AlphaFoldDB" id="A0A8H3EKJ4"/>
<comment type="caution">
    <text evidence="2">The sequence shown here is derived from an EMBL/GenBank/DDBJ whole genome shotgun (WGS) entry which is preliminary data.</text>
</comment>
<dbReference type="Proteomes" id="UP000664534">
    <property type="component" value="Unassembled WGS sequence"/>
</dbReference>
<feature type="compositionally biased region" description="Basic and acidic residues" evidence="1">
    <location>
        <begin position="24"/>
        <end position="43"/>
    </location>
</feature>
<evidence type="ECO:0000256" key="1">
    <source>
        <dbReference type="SAM" id="MobiDB-lite"/>
    </source>
</evidence>
<dbReference type="EMBL" id="CAJPDT010000003">
    <property type="protein sequence ID" value="CAF9907512.1"/>
    <property type="molecule type" value="Genomic_DNA"/>
</dbReference>
<reference evidence="2" key="1">
    <citation type="submission" date="2021-03" db="EMBL/GenBank/DDBJ databases">
        <authorList>
            <person name="Tagirdzhanova G."/>
        </authorList>
    </citation>
    <scope>NUCLEOTIDE SEQUENCE</scope>
</reference>
<feature type="non-terminal residue" evidence="2">
    <location>
        <position position="56"/>
    </location>
</feature>
<feature type="compositionally biased region" description="Basic residues" evidence="1">
    <location>
        <begin position="8"/>
        <end position="17"/>
    </location>
</feature>
<accession>A0A8H3EKJ4</accession>
<evidence type="ECO:0000313" key="3">
    <source>
        <dbReference type="Proteomes" id="UP000664534"/>
    </source>
</evidence>
<evidence type="ECO:0000313" key="2">
    <source>
        <dbReference type="EMBL" id="CAF9907512.1"/>
    </source>
</evidence>
<feature type="region of interest" description="Disordered" evidence="1">
    <location>
        <begin position="1"/>
        <end position="56"/>
    </location>
</feature>
<proteinExistence type="predicted"/>